<accession>A0ABU4T9A3</accession>
<keyword evidence="3" id="KW-1185">Reference proteome</keyword>
<name>A0ABU4T9A3_9PSEU</name>
<dbReference type="EMBL" id="JAXAVW010000029">
    <property type="protein sequence ID" value="MDX8034754.1"/>
    <property type="molecule type" value="Genomic_DNA"/>
</dbReference>
<reference evidence="2 3" key="2">
    <citation type="submission" date="2023-11" db="EMBL/GenBank/DDBJ databases">
        <authorList>
            <person name="Lara A.C."/>
            <person name="Chronakova A."/>
        </authorList>
    </citation>
    <scope>NUCLEOTIDE SEQUENCE [LARGE SCALE GENOMIC DNA]</scope>
    <source>
        <strain evidence="2 3">BCCO 10_0856</strain>
    </source>
</reference>
<organism evidence="2 3">
    <name type="scientific">Lentzea miocenica</name>
    <dbReference type="NCBI Taxonomy" id="3095431"/>
    <lineage>
        <taxon>Bacteria</taxon>
        <taxon>Bacillati</taxon>
        <taxon>Actinomycetota</taxon>
        <taxon>Actinomycetes</taxon>
        <taxon>Pseudonocardiales</taxon>
        <taxon>Pseudonocardiaceae</taxon>
        <taxon>Lentzea</taxon>
    </lineage>
</organism>
<feature type="transmembrane region" description="Helical" evidence="1">
    <location>
        <begin position="42"/>
        <end position="63"/>
    </location>
</feature>
<gene>
    <name evidence="2" type="ORF">SK803_31445</name>
</gene>
<evidence type="ECO:0000313" key="3">
    <source>
        <dbReference type="Proteomes" id="UP001285521"/>
    </source>
</evidence>
<proteinExistence type="predicted"/>
<comment type="caution">
    <text evidence="2">The sequence shown here is derived from an EMBL/GenBank/DDBJ whole genome shotgun (WGS) entry which is preliminary data.</text>
</comment>
<keyword evidence="1" id="KW-0472">Membrane</keyword>
<evidence type="ECO:0008006" key="4">
    <source>
        <dbReference type="Google" id="ProtNLM"/>
    </source>
</evidence>
<reference evidence="2 3" key="1">
    <citation type="submission" date="2023-11" db="EMBL/GenBank/DDBJ databases">
        <title>Lentzea sokolovensis, sp. nov., Lentzea kristufkii, sp. nov., and Lentzea miocenensis, sp. nov., rare actinobacteria from Sokolov Coal Basin, Miocene lacustrine sediment, Czech Republic.</title>
        <authorList>
            <person name="Lara A."/>
            <person name="Kotroba L."/>
            <person name="Nouioui I."/>
            <person name="Neumann-Schaal M."/>
            <person name="Mast Y."/>
            <person name="Chronakova A."/>
        </authorList>
    </citation>
    <scope>NUCLEOTIDE SEQUENCE [LARGE SCALE GENOMIC DNA]</scope>
    <source>
        <strain evidence="2 3">BCCO 10_0856</strain>
    </source>
</reference>
<dbReference type="Proteomes" id="UP001285521">
    <property type="component" value="Unassembled WGS sequence"/>
</dbReference>
<keyword evidence="1" id="KW-1133">Transmembrane helix</keyword>
<evidence type="ECO:0000313" key="2">
    <source>
        <dbReference type="EMBL" id="MDX8034754.1"/>
    </source>
</evidence>
<keyword evidence="1" id="KW-0812">Transmembrane</keyword>
<evidence type="ECO:0000256" key="1">
    <source>
        <dbReference type="SAM" id="Phobius"/>
    </source>
</evidence>
<protein>
    <recommendedName>
        <fullName evidence="4">DUF4367 domain-containing protein</fullName>
    </recommendedName>
</protein>
<dbReference type="RefSeq" id="WP_319969768.1">
    <property type="nucleotide sequence ID" value="NZ_JAXAVW010000029.1"/>
</dbReference>
<sequence length="220" mass="24661">MIDDQTEAALRDLGRQIHVPEPPDLTASVLTRINAPRRGNRWLAALVAAVTAFAIAFAVSPAVRAGVQNLLEFAGVEFRTEAPQSIAHPLPSQEVSLDEAKKQMPFEIHLPAELGEPDKITVHEGRFVTLHYGSLRLDQFDGTIQSTVGKLVHSEGVEQINDKIWIPYPHVFFYIDRNGQWHTEEPRGQAGQTLLWQRDQVTMRLEGELTKERALKISES</sequence>